<feature type="compositionally biased region" description="Low complexity" evidence="1">
    <location>
        <begin position="39"/>
        <end position="50"/>
    </location>
</feature>
<feature type="compositionally biased region" description="Polar residues" evidence="1">
    <location>
        <begin position="28"/>
        <end position="38"/>
    </location>
</feature>
<keyword evidence="3" id="KW-1185">Reference proteome</keyword>
<evidence type="ECO:0000313" key="2">
    <source>
        <dbReference type="EMBL" id="CAB1434398.1"/>
    </source>
</evidence>
<feature type="region of interest" description="Disordered" evidence="1">
    <location>
        <begin position="26"/>
        <end position="56"/>
    </location>
</feature>
<gene>
    <name evidence="2" type="ORF">PLEPLA_LOCUS22445</name>
</gene>
<organism evidence="2 3">
    <name type="scientific">Pleuronectes platessa</name>
    <name type="common">European plaice</name>
    <dbReference type="NCBI Taxonomy" id="8262"/>
    <lineage>
        <taxon>Eukaryota</taxon>
        <taxon>Metazoa</taxon>
        <taxon>Chordata</taxon>
        <taxon>Craniata</taxon>
        <taxon>Vertebrata</taxon>
        <taxon>Euteleostomi</taxon>
        <taxon>Actinopterygii</taxon>
        <taxon>Neopterygii</taxon>
        <taxon>Teleostei</taxon>
        <taxon>Neoteleostei</taxon>
        <taxon>Acanthomorphata</taxon>
        <taxon>Carangaria</taxon>
        <taxon>Pleuronectiformes</taxon>
        <taxon>Pleuronectoidei</taxon>
        <taxon>Pleuronectidae</taxon>
        <taxon>Pleuronectes</taxon>
    </lineage>
</organism>
<dbReference type="EMBL" id="CADEAL010001658">
    <property type="protein sequence ID" value="CAB1434398.1"/>
    <property type="molecule type" value="Genomic_DNA"/>
</dbReference>
<evidence type="ECO:0000313" key="3">
    <source>
        <dbReference type="Proteomes" id="UP001153269"/>
    </source>
</evidence>
<proteinExistence type="predicted"/>
<evidence type="ECO:0000256" key="1">
    <source>
        <dbReference type="SAM" id="MobiDB-lite"/>
    </source>
</evidence>
<reference evidence="2" key="1">
    <citation type="submission" date="2020-03" db="EMBL/GenBank/DDBJ databases">
        <authorList>
            <person name="Weist P."/>
        </authorList>
    </citation>
    <scope>NUCLEOTIDE SEQUENCE</scope>
</reference>
<dbReference type="AlphaFoldDB" id="A0A9N7UQH6"/>
<name>A0A9N7UQH6_PLEPL</name>
<accession>A0A9N7UQH6</accession>
<sequence length="132" mass="14461">MFWKNTAWSWDDAAAEDGCLLDLRKTPDSTSDNDLNHITTAATTSSRSTAGLTDLTDHSSTCSPPLRLDSFNSCSGPTNISTLFTKNLLTSSSSAQRLMVSQPPTFTRHKHLQEPDSGLDLVLDQGWNRCDL</sequence>
<comment type="caution">
    <text evidence="2">The sequence shown here is derived from an EMBL/GenBank/DDBJ whole genome shotgun (WGS) entry which is preliminary data.</text>
</comment>
<dbReference type="Proteomes" id="UP001153269">
    <property type="component" value="Unassembled WGS sequence"/>
</dbReference>
<protein>
    <submittedName>
        <fullName evidence="2">Uncharacterized protein</fullName>
    </submittedName>
</protein>